<accession>A0AAP0RUL3</accession>
<dbReference type="Proteomes" id="UP001415857">
    <property type="component" value="Unassembled WGS sequence"/>
</dbReference>
<gene>
    <name evidence="1" type="ORF">L1049_024220</name>
</gene>
<dbReference type="PANTHER" id="PTHR31133">
    <property type="entry name" value="MEMBRANE PROTEIN"/>
    <property type="match status" value="1"/>
</dbReference>
<dbReference type="InterPro" id="IPR040229">
    <property type="entry name" value="At3g27390-like"/>
</dbReference>
<proteinExistence type="predicted"/>
<evidence type="ECO:0000313" key="1">
    <source>
        <dbReference type="EMBL" id="KAK9285036.1"/>
    </source>
</evidence>
<dbReference type="PANTHER" id="PTHR31133:SF12">
    <property type="entry name" value="MEMBRANE PROTEIN"/>
    <property type="match status" value="1"/>
</dbReference>
<protein>
    <submittedName>
        <fullName evidence="1">Uncharacterized protein</fullName>
    </submittedName>
</protein>
<comment type="caution">
    <text evidence="1">The sequence shown here is derived from an EMBL/GenBank/DDBJ whole genome shotgun (WGS) entry which is preliminary data.</text>
</comment>
<organism evidence="1 2">
    <name type="scientific">Liquidambar formosana</name>
    <name type="common">Formosan gum</name>
    <dbReference type="NCBI Taxonomy" id="63359"/>
    <lineage>
        <taxon>Eukaryota</taxon>
        <taxon>Viridiplantae</taxon>
        <taxon>Streptophyta</taxon>
        <taxon>Embryophyta</taxon>
        <taxon>Tracheophyta</taxon>
        <taxon>Spermatophyta</taxon>
        <taxon>Magnoliopsida</taxon>
        <taxon>eudicotyledons</taxon>
        <taxon>Gunneridae</taxon>
        <taxon>Pentapetalae</taxon>
        <taxon>Saxifragales</taxon>
        <taxon>Altingiaceae</taxon>
        <taxon>Liquidambar</taxon>
    </lineage>
</organism>
<evidence type="ECO:0000313" key="2">
    <source>
        <dbReference type="Proteomes" id="UP001415857"/>
    </source>
</evidence>
<dbReference type="AlphaFoldDB" id="A0AAP0RUL3"/>
<name>A0AAP0RUL3_LIQFO</name>
<reference evidence="1 2" key="1">
    <citation type="journal article" date="2024" name="Plant J.">
        <title>Genome sequences and population genomics reveal climatic adaptation and genomic divergence between two closely related sweetgum species.</title>
        <authorList>
            <person name="Xu W.Q."/>
            <person name="Ren C.Q."/>
            <person name="Zhang X.Y."/>
            <person name="Comes H.P."/>
            <person name="Liu X.H."/>
            <person name="Li Y.G."/>
            <person name="Kettle C.J."/>
            <person name="Jalonen R."/>
            <person name="Gaisberger H."/>
            <person name="Ma Y.Z."/>
            <person name="Qiu Y.X."/>
        </authorList>
    </citation>
    <scope>NUCLEOTIDE SEQUENCE [LARGE SCALE GENOMIC DNA]</scope>
    <source>
        <strain evidence="1">Hangzhou</strain>
    </source>
</reference>
<dbReference type="EMBL" id="JBBPBK010000005">
    <property type="protein sequence ID" value="KAK9285036.1"/>
    <property type="molecule type" value="Genomic_DNA"/>
</dbReference>
<sequence>MVLKEQIRVIKLGEGEVRFLEKVVLFGSNTQRMEAWENGSLVPQDALRAAQIQGISRRMIGMVRGISKLPTYRRKFRQVVKALVTYSLEKEGLTRSGSVRSVASIEIV</sequence>
<keyword evidence="2" id="KW-1185">Reference proteome</keyword>